<dbReference type="Proteomes" id="UP000321638">
    <property type="component" value="Unassembled WGS sequence"/>
</dbReference>
<proteinExistence type="predicted"/>
<dbReference type="RefSeq" id="WP_147849492.1">
    <property type="nucleotide sequence ID" value="NZ_VDUZ01000030.1"/>
</dbReference>
<dbReference type="AlphaFoldDB" id="A0A5C8PHJ3"/>
<name>A0A5C8PHJ3_9HYPH</name>
<sequence>MPKIVSIHEYELKPGIDAGAFERAIQDAKARGLLRLPGLVAHHVVKGIKGARAGRYAAVWIYESRDAWQLLWGTPEHPRRFDAYPANWRIWEEEILAPLLDRTPDRITFTAYEEIEGS</sequence>
<accession>A0A5C8PHJ3</accession>
<keyword evidence="2" id="KW-1185">Reference proteome</keyword>
<gene>
    <name evidence="1" type="ORF">FHP25_23850</name>
</gene>
<evidence type="ECO:0000313" key="1">
    <source>
        <dbReference type="EMBL" id="TXL72809.1"/>
    </source>
</evidence>
<evidence type="ECO:0000313" key="2">
    <source>
        <dbReference type="Proteomes" id="UP000321638"/>
    </source>
</evidence>
<dbReference type="InterPro" id="IPR011008">
    <property type="entry name" value="Dimeric_a/b-barrel"/>
</dbReference>
<dbReference type="OrthoDB" id="7375944at2"/>
<evidence type="ECO:0008006" key="3">
    <source>
        <dbReference type="Google" id="ProtNLM"/>
    </source>
</evidence>
<comment type="caution">
    <text evidence="1">The sequence shown here is derived from an EMBL/GenBank/DDBJ whole genome shotgun (WGS) entry which is preliminary data.</text>
</comment>
<dbReference type="EMBL" id="VDUZ01000030">
    <property type="protein sequence ID" value="TXL72809.1"/>
    <property type="molecule type" value="Genomic_DNA"/>
</dbReference>
<reference evidence="1 2" key="1">
    <citation type="submission" date="2019-06" db="EMBL/GenBank/DDBJ databases">
        <title>New taxonomy in bacterial strain CC-CFT640, isolated from vineyard.</title>
        <authorList>
            <person name="Lin S.-Y."/>
            <person name="Tsai C.-F."/>
            <person name="Young C.-C."/>
        </authorList>
    </citation>
    <scope>NUCLEOTIDE SEQUENCE [LARGE SCALE GENOMIC DNA]</scope>
    <source>
        <strain evidence="1 2">CC-CFT640</strain>
    </source>
</reference>
<protein>
    <recommendedName>
        <fullName evidence="3">NIPSNAP family protein</fullName>
    </recommendedName>
</protein>
<organism evidence="1 2">
    <name type="scientific">Vineibacter terrae</name>
    <dbReference type="NCBI Taxonomy" id="2586908"/>
    <lineage>
        <taxon>Bacteria</taxon>
        <taxon>Pseudomonadati</taxon>
        <taxon>Pseudomonadota</taxon>
        <taxon>Alphaproteobacteria</taxon>
        <taxon>Hyphomicrobiales</taxon>
        <taxon>Vineibacter</taxon>
    </lineage>
</organism>
<dbReference type="SUPFAM" id="SSF54909">
    <property type="entry name" value="Dimeric alpha+beta barrel"/>
    <property type="match status" value="1"/>
</dbReference>